<name>A0ABQ0YPA5_9NOCA</name>
<evidence type="ECO:0000313" key="3">
    <source>
        <dbReference type="Proteomes" id="UP000325466"/>
    </source>
</evidence>
<accession>A0ABQ0YPA5</accession>
<feature type="region of interest" description="Disordered" evidence="1">
    <location>
        <begin position="23"/>
        <end position="136"/>
    </location>
</feature>
<keyword evidence="3" id="KW-1185">Reference proteome</keyword>
<proteinExistence type="predicted"/>
<evidence type="ECO:0000256" key="1">
    <source>
        <dbReference type="SAM" id="MobiDB-lite"/>
    </source>
</evidence>
<protein>
    <submittedName>
        <fullName evidence="2">Uncharacterized protein</fullName>
    </submittedName>
</protein>
<feature type="compositionally biased region" description="Basic residues" evidence="1">
    <location>
        <begin position="99"/>
        <end position="112"/>
    </location>
</feature>
<organism evidence="2 3">
    <name type="scientific">Rhodococcus aetherivorans</name>
    <dbReference type="NCBI Taxonomy" id="191292"/>
    <lineage>
        <taxon>Bacteria</taxon>
        <taxon>Bacillati</taxon>
        <taxon>Actinomycetota</taxon>
        <taxon>Actinomycetes</taxon>
        <taxon>Mycobacteriales</taxon>
        <taxon>Nocardiaceae</taxon>
        <taxon>Rhodococcus</taxon>
    </lineage>
</organism>
<comment type="caution">
    <text evidence="2">The sequence shown here is derived from an EMBL/GenBank/DDBJ whole genome shotgun (WGS) entry which is preliminary data.</text>
</comment>
<reference evidence="2 3" key="1">
    <citation type="journal article" date="2018" name="Biodegradation">
        <title>1,4-Dioxane degradation characteristics of Rhodococcus aetherivorans JCM 14343.</title>
        <authorList>
            <person name="Inoue D."/>
            <person name="Tsunoda T."/>
            <person name="Yamamoto N."/>
            <person name="Ike M."/>
            <person name="Sei K."/>
        </authorList>
    </citation>
    <scope>NUCLEOTIDE SEQUENCE [LARGE SCALE GENOMIC DNA]</scope>
    <source>
        <strain evidence="2 3">JCM 14343</strain>
    </source>
</reference>
<sequence length="136" mass="14444">MGRHRGFGGVVFVVDSDLAQGSGLPGLGTHARVERRPACASARATGTGSARRGSDLRSGARTSSVKSAGPVVGASRRGLPGPLYREPRGHRLGTTLCRHGSRNVAVRRRVSSTRRSGARPGRSSRRRRVVRGARLR</sequence>
<dbReference type="Proteomes" id="UP000325466">
    <property type="component" value="Unassembled WGS sequence"/>
</dbReference>
<dbReference type="EMBL" id="BLAH01000094">
    <property type="protein sequence ID" value="GES38406.1"/>
    <property type="molecule type" value="Genomic_DNA"/>
</dbReference>
<evidence type="ECO:0000313" key="2">
    <source>
        <dbReference type="EMBL" id="GES38406.1"/>
    </source>
</evidence>
<feature type="compositionally biased region" description="Basic residues" evidence="1">
    <location>
        <begin position="122"/>
        <end position="136"/>
    </location>
</feature>
<gene>
    <name evidence="2" type="ORF">RAJCM14343_3671</name>
</gene>